<organism evidence="2 3">
    <name type="scientific">Diploptera punctata</name>
    <name type="common">Pacific beetle cockroach</name>
    <dbReference type="NCBI Taxonomy" id="6984"/>
    <lineage>
        <taxon>Eukaryota</taxon>
        <taxon>Metazoa</taxon>
        <taxon>Ecdysozoa</taxon>
        <taxon>Arthropoda</taxon>
        <taxon>Hexapoda</taxon>
        <taxon>Insecta</taxon>
        <taxon>Pterygota</taxon>
        <taxon>Neoptera</taxon>
        <taxon>Polyneoptera</taxon>
        <taxon>Dictyoptera</taxon>
        <taxon>Blattodea</taxon>
        <taxon>Blaberoidea</taxon>
        <taxon>Blaberidae</taxon>
        <taxon>Diplopterinae</taxon>
        <taxon>Diploptera</taxon>
    </lineage>
</organism>
<reference evidence="2" key="1">
    <citation type="journal article" date="2023" name="IScience">
        <title>Live-bearing cockroach genome reveals convergent evolutionary mechanisms linked to viviparity in insects and beyond.</title>
        <authorList>
            <person name="Fouks B."/>
            <person name="Harrison M.C."/>
            <person name="Mikhailova A.A."/>
            <person name="Marchal E."/>
            <person name="English S."/>
            <person name="Carruthers M."/>
            <person name="Jennings E.C."/>
            <person name="Chiamaka E.L."/>
            <person name="Frigard R.A."/>
            <person name="Pippel M."/>
            <person name="Attardo G.M."/>
            <person name="Benoit J.B."/>
            <person name="Bornberg-Bauer E."/>
            <person name="Tobe S.S."/>
        </authorList>
    </citation>
    <scope>NUCLEOTIDE SEQUENCE</scope>
    <source>
        <strain evidence="2">Stay&amp;Tobe</strain>
    </source>
</reference>
<feature type="non-terminal residue" evidence="2">
    <location>
        <position position="74"/>
    </location>
</feature>
<dbReference type="AlphaFoldDB" id="A0AAD8ELR2"/>
<protein>
    <recommendedName>
        <fullName evidence="4">C2H2-type domain-containing protein</fullName>
    </recommendedName>
</protein>
<feature type="compositionally biased region" description="Polar residues" evidence="1">
    <location>
        <begin position="1"/>
        <end position="17"/>
    </location>
</feature>
<keyword evidence="3" id="KW-1185">Reference proteome</keyword>
<evidence type="ECO:0008006" key="4">
    <source>
        <dbReference type="Google" id="ProtNLM"/>
    </source>
</evidence>
<evidence type="ECO:0000313" key="2">
    <source>
        <dbReference type="EMBL" id="KAJ9594207.1"/>
    </source>
</evidence>
<feature type="region of interest" description="Disordered" evidence="1">
    <location>
        <begin position="1"/>
        <end position="24"/>
    </location>
</feature>
<accession>A0AAD8ELR2</accession>
<comment type="caution">
    <text evidence="2">The sequence shown here is derived from an EMBL/GenBank/DDBJ whole genome shotgun (WGS) entry which is preliminary data.</text>
</comment>
<evidence type="ECO:0000256" key="1">
    <source>
        <dbReference type="SAM" id="MobiDB-lite"/>
    </source>
</evidence>
<dbReference type="EMBL" id="JASPKZ010003064">
    <property type="protein sequence ID" value="KAJ9594207.1"/>
    <property type="molecule type" value="Genomic_DNA"/>
</dbReference>
<name>A0AAD8ELR2_DIPPU</name>
<reference evidence="2" key="2">
    <citation type="submission" date="2023-05" db="EMBL/GenBank/DDBJ databases">
        <authorList>
            <person name="Fouks B."/>
        </authorList>
    </citation>
    <scope>NUCLEOTIDE SEQUENCE</scope>
    <source>
        <strain evidence="2">Stay&amp;Tobe</strain>
        <tissue evidence="2">Testes</tissue>
    </source>
</reference>
<proteinExistence type="predicted"/>
<evidence type="ECO:0000313" key="3">
    <source>
        <dbReference type="Proteomes" id="UP001233999"/>
    </source>
</evidence>
<gene>
    <name evidence="2" type="ORF">L9F63_014367</name>
</gene>
<dbReference type="Proteomes" id="UP001233999">
    <property type="component" value="Unassembled WGS sequence"/>
</dbReference>
<sequence>AKLGGMSTTKPATNTTQEKNDGSSRHTVLLFSSFQMVKVVMEEMTGKERYKCLKCGSLLGSKCYIKEHMKNTYW</sequence>